<accession>A0A4R2BL79</accession>
<dbReference type="Proteomes" id="UP000295689">
    <property type="component" value="Unassembled WGS sequence"/>
</dbReference>
<evidence type="ECO:0000313" key="4">
    <source>
        <dbReference type="Proteomes" id="UP000295689"/>
    </source>
</evidence>
<keyword evidence="3" id="KW-0449">Lipoprotein</keyword>
<feature type="chain" id="PRO_5039714473" evidence="2">
    <location>
        <begin position="24"/>
        <end position="195"/>
    </location>
</feature>
<keyword evidence="2" id="KW-0732">Signal</keyword>
<dbReference type="AlphaFoldDB" id="A0A4R2BL79"/>
<gene>
    <name evidence="3" type="ORF">EV146_101348</name>
</gene>
<feature type="region of interest" description="Disordered" evidence="1">
    <location>
        <begin position="38"/>
        <end position="64"/>
    </location>
</feature>
<dbReference type="PROSITE" id="PS51257">
    <property type="entry name" value="PROKAR_LIPOPROTEIN"/>
    <property type="match status" value="1"/>
</dbReference>
<evidence type="ECO:0000256" key="1">
    <source>
        <dbReference type="SAM" id="MobiDB-lite"/>
    </source>
</evidence>
<dbReference type="RefSeq" id="WP_158286964.1">
    <property type="nucleotide sequence ID" value="NZ_JABUHM010000006.1"/>
</dbReference>
<dbReference type="Pfam" id="PF09580">
    <property type="entry name" value="Spore_YhcN_YlaJ"/>
    <property type="match status" value="1"/>
</dbReference>
<feature type="signal peptide" evidence="2">
    <location>
        <begin position="1"/>
        <end position="23"/>
    </location>
</feature>
<dbReference type="InterPro" id="IPR019076">
    <property type="entry name" value="Spore_lipoprot_YhcN/YlaJ-like"/>
</dbReference>
<organism evidence="3 4">
    <name type="scientific">Mesobacillus foraminis</name>
    <dbReference type="NCBI Taxonomy" id="279826"/>
    <lineage>
        <taxon>Bacteria</taxon>
        <taxon>Bacillati</taxon>
        <taxon>Bacillota</taxon>
        <taxon>Bacilli</taxon>
        <taxon>Bacillales</taxon>
        <taxon>Bacillaceae</taxon>
        <taxon>Mesobacillus</taxon>
    </lineage>
</organism>
<evidence type="ECO:0000313" key="3">
    <source>
        <dbReference type="EMBL" id="TCN28017.1"/>
    </source>
</evidence>
<name>A0A4R2BL79_9BACI</name>
<keyword evidence="4" id="KW-1185">Reference proteome</keyword>
<feature type="compositionally biased region" description="Polar residues" evidence="1">
    <location>
        <begin position="39"/>
        <end position="61"/>
    </location>
</feature>
<protein>
    <submittedName>
        <fullName evidence="3">YhcN/YlaJ family sporulation lipoprotein</fullName>
    </submittedName>
</protein>
<proteinExistence type="predicted"/>
<sequence>MTLKPFLLASIIAIVLLSQGCSGHPSQDVNPKTLDFTGRDTTGNDSAFDQTNGPEINSDHTSGPFDERRMAARRTELNELHLNSRTKITTEEITADQVALMDPVAKAIILETDNNAFVAIKLDKGSDALTDELHRKISRVVKANVEHADAVFISDNPDFYQKMGSYSNAIEARKPVQTYIDDFSETIRRVFPDAR</sequence>
<reference evidence="3 4" key="1">
    <citation type="journal article" date="2015" name="Stand. Genomic Sci.">
        <title>Genomic Encyclopedia of Bacterial and Archaeal Type Strains, Phase III: the genomes of soil and plant-associated and newly described type strains.</title>
        <authorList>
            <person name="Whitman W.B."/>
            <person name="Woyke T."/>
            <person name="Klenk H.P."/>
            <person name="Zhou Y."/>
            <person name="Lilburn T.G."/>
            <person name="Beck B.J."/>
            <person name="De Vos P."/>
            <person name="Vandamme P."/>
            <person name="Eisen J.A."/>
            <person name="Garrity G."/>
            <person name="Hugenholtz P."/>
            <person name="Kyrpides N.C."/>
        </authorList>
    </citation>
    <scope>NUCLEOTIDE SEQUENCE [LARGE SCALE GENOMIC DNA]</scope>
    <source>
        <strain evidence="3 4">CV53</strain>
    </source>
</reference>
<dbReference type="EMBL" id="SLVV01000001">
    <property type="protein sequence ID" value="TCN28017.1"/>
    <property type="molecule type" value="Genomic_DNA"/>
</dbReference>
<evidence type="ECO:0000256" key="2">
    <source>
        <dbReference type="SAM" id="SignalP"/>
    </source>
</evidence>
<comment type="caution">
    <text evidence="3">The sequence shown here is derived from an EMBL/GenBank/DDBJ whole genome shotgun (WGS) entry which is preliminary data.</text>
</comment>